<dbReference type="Proteomes" id="UP000756346">
    <property type="component" value="Unassembled WGS sequence"/>
</dbReference>
<dbReference type="PANTHER" id="PTHR42791">
    <property type="entry name" value="GNAT FAMILY ACETYLTRANSFERASE"/>
    <property type="match status" value="1"/>
</dbReference>
<comment type="caution">
    <text evidence="2">The sequence shown here is derived from an EMBL/GenBank/DDBJ whole genome shotgun (WGS) entry which is preliminary data.</text>
</comment>
<dbReference type="InterPro" id="IPR000182">
    <property type="entry name" value="GNAT_dom"/>
</dbReference>
<evidence type="ECO:0000313" key="3">
    <source>
        <dbReference type="Proteomes" id="UP000756346"/>
    </source>
</evidence>
<evidence type="ECO:0000259" key="1">
    <source>
        <dbReference type="PROSITE" id="PS51186"/>
    </source>
</evidence>
<dbReference type="PROSITE" id="PS51186">
    <property type="entry name" value="GNAT"/>
    <property type="match status" value="1"/>
</dbReference>
<accession>A0A9P8Y6D5</accession>
<reference evidence="2" key="1">
    <citation type="journal article" date="2021" name="Nat. Commun.">
        <title>Genetic determinants of endophytism in the Arabidopsis root mycobiome.</title>
        <authorList>
            <person name="Mesny F."/>
            <person name="Miyauchi S."/>
            <person name="Thiergart T."/>
            <person name="Pickel B."/>
            <person name="Atanasova L."/>
            <person name="Karlsson M."/>
            <person name="Huettel B."/>
            <person name="Barry K.W."/>
            <person name="Haridas S."/>
            <person name="Chen C."/>
            <person name="Bauer D."/>
            <person name="Andreopoulos W."/>
            <person name="Pangilinan J."/>
            <person name="LaButti K."/>
            <person name="Riley R."/>
            <person name="Lipzen A."/>
            <person name="Clum A."/>
            <person name="Drula E."/>
            <person name="Henrissat B."/>
            <person name="Kohler A."/>
            <person name="Grigoriev I.V."/>
            <person name="Martin F.M."/>
            <person name="Hacquard S."/>
        </authorList>
    </citation>
    <scope>NUCLEOTIDE SEQUENCE</scope>
    <source>
        <strain evidence="2">MPI-CAGE-CH-0230</strain>
    </source>
</reference>
<dbReference type="CDD" id="cd04301">
    <property type="entry name" value="NAT_SF"/>
    <property type="match status" value="1"/>
</dbReference>
<evidence type="ECO:0000313" key="2">
    <source>
        <dbReference type="EMBL" id="KAH7031104.1"/>
    </source>
</evidence>
<protein>
    <recommendedName>
        <fullName evidence="1">N-acetyltransferase domain-containing protein</fullName>
    </recommendedName>
</protein>
<dbReference type="PANTHER" id="PTHR42791:SF1">
    <property type="entry name" value="N-ACETYLTRANSFERASE DOMAIN-CONTAINING PROTEIN"/>
    <property type="match status" value="1"/>
</dbReference>
<keyword evidence="3" id="KW-1185">Reference proteome</keyword>
<dbReference type="GO" id="GO:0016747">
    <property type="term" value="F:acyltransferase activity, transferring groups other than amino-acyl groups"/>
    <property type="evidence" value="ECO:0007669"/>
    <property type="project" value="InterPro"/>
</dbReference>
<feature type="domain" description="N-acetyltransferase" evidence="1">
    <location>
        <begin position="1"/>
        <end position="74"/>
    </location>
</feature>
<dbReference type="InterPro" id="IPR052523">
    <property type="entry name" value="Trichothecene_AcTrans"/>
</dbReference>
<dbReference type="SUPFAM" id="SSF55729">
    <property type="entry name" value="Acyl-CoA N-acyltransferases (Nat)"/>
    <property type="match status" value="1"/>
</dbReference>
<proteinExistence type="predicted"/>
<dbReference type="InterPro" id="IPR016181">
    <property type="entry name" value="Acyl_CoA_acyltransferase"/>
</dbReference>
<dbReference type="EMBL" id="JAGTJQ010000005">
    <property type="protein sequence ID" value="KAH7031104.1"/>
    <property type="molecule type" value="Genomic_DNA"/>
</dbReference>
<dbReference type="Pfam" id="PF13508">
    <property type="entry name" value="Acetyltransf_7"/>
    <property type="match status" value="1"/>
</dbReference>
<name>A0A9P8Y6D5_9PEZI</name>
<organism evidence="2 3">
    <name type="scientific">Microdochium trichocladiopsis</name>
    <dbReference type="NCBI Taxonomy" id="1682393"/>
    <lineage>
        <taxon>Eukaryota</taxon>
        <taxon>Fungi</taxon>
        <taxon>Dikarya</taxon>
        <taxon>Ascomycota</taxon>
        <taxon>Pezizomycotina</taxon>
        <taxon>Sordariomycetes</taxon>
        <taxon>Xylariomycetidae</taxon>
        <taxon>Xylariales</taxon>
        <taxon>Microdochiaceae</taxon>
        <taxon>Microdochium</taxon>
    </lineage>
</organism>
<dbReference type="Gene3D" id="3.40.630.30">
    <property type="match status" value="1"/>
</dbReference>
<dbReference type="GeneID" id="70183485"/>
<sequence>MATRPSYHGHGIAAAMIRHVLDVVDQHGVRAVLLGLELATPLYRRLGFETVETFSFELAKREAGEDGVMHVMIREPRDGAGDGETS</sequence>
<gene>
    <name evidence="2" type="ORF">B0I36DRAFT_323208</name>
</gene>
<dbReference type="AlphaFoldDB" id="A0A9P8Y6D5"/>
<dbReference type="OrthoDB" id="2744543at2759"/>
<dbReference type="RefSeq" id="XP_046012784.1">
    <property type="nucleotide sequence ID" value="XM_046153939.1"/>
</dbReference>